<dbReference type="AlphaFoldDB" id="A0A1H8JY47"/>
<dbReference type="Pfam" id="PF01292">
    <property type="entry name" value="Ni_hydr_CYTB"/>
    <property type="match status" value="1"/>
</dbReference>
<dbReference type="SUPFAM" id="SSF81342">
    <property type="entry name" value="Transmembrane di-heme cytochromes"/>
    <property type="match status" value="1"/>
</dbReference>
<comment type="cofactor">
    <cofactor evidence="1">
        <name>heme b</name>
        <dbReference type="ChEBI" id="CHEBI:60344"/>
    </cofactor>
</comment>
<dbReference type="STRING" id="34002.SAMN04489859_101955"/>
<evidence type="ECO:0000313" key="15">
    <source>
        <dbReference type="EMBL" id="SEN85674.1"/>
    </source>
</evidence>
<evidence type="ECO:0000256" key="11">
    <source>
        <dbReference type="ARBA" id="ARBA00023136"/>
    </source>
</evidence>
<dbReference type="InterPro" id="IPR052168">
    <property type="entry name" value="Cytochrome_b561_oxidase"/>
</dbReference>
<keyword evidence="7" id="KW-0479">Metal-binding</keyword>
<dbReference type="GO" id="GO:0009055">
    <property type="term" value="F:electron transfer activity"/>
    <property type="evidence" value="ECO:0007669"/>
    <property type="project" value="InterPro"/>
</dbReference>
<keyword evidence="8" id="KW-0249">Electron transport</keyword>
<feature type="transmembrane region" description="Helical" evidence="13">
    <location>
        <begin position="21"/>
        <end position="39"/>
    </location>
</feature>
<sequence>MTTVPPPTQAYWRDSSERYGIVTRVLHWLMAALLLWQFVGMGLRLLLGRDSIASFFVGLHQPVGTVLFLLILVRLIWARSNRRNRPDHGSGFIATTARLGHGAMYVLMLTVPSLALLRAWGGERVFAPFGFEIFPAREVEIAWTGKLAGLLHGELAWVMALLILGHVGMVIVHERMWRDDTLSRMAGRRG</sequence>
<dbReference type="PANTHER" id="PTHR30529:SF7">
    <property type="entry name" value="CYTOCHROME B561 BACTERIAL_NI-HYDROGENASE DOMAIN-CONTAINING PROTEIN"/>
    <property type="match status" value="1"/>
</dbReference>
<keyword evidence="16" id="KW-1185">Reference proteome</keyword>
<evidence type="ECO:0000259" key="14">
    <source>
        <dbReference type="Pfam" id="PF01292"/>
    </source>
</evidence>
<evidence type="ECO:0000256" key="7">
    <source>
        <dbReference type="ARBA" id="ARBA00022723"/>
    </source>
</evidence>
<keyword evidence="6 13" id="KW-0812">Transmembrane</keyword>
<accession>A0A1H8JY47</accession>
<evidence type="ECO:0000256" key="13">
    <source>
        <dbReference type="SAM" id="Phobius"/>
    </source>
</evidence>
<evidence type="ECO:0000256" key="4">
    <source>
        <dbReference type="ARBA" id="ARBA00022475"/>
    </source>
</evidence>
<evidence type="ECO:0000256" key="5">
    <source>
        <dbReference type="ARBA" id="ARBA00022617"/>
    </source>
</evidence>
<feature type="transmembrane region" description="Helical" evidence="13">
    <location>
        <begin position="155"/>
        <end position="172"/>
    </location>
</feature>
<comment type="subcellular location">
    <subcellularLocation>
        <location evidence="2">Cell membrane</location>
        <topology evidence="2">Multi-pass membrane protein</topology>
    </subcellularLocation>
</comment>
<dbReference type="GO" id="GO:0020037">
    <property type="term" value="F:heme binding"/>
    <property type="evidence" value="ECO:0007669"/>
    <property type="project" value="TreeGrafter"/>
</dbReference>
<gene>
    <name evidence="15" type="ORF">SAMN04489859_101955</name>
</gene>
<feature type="domain" description="Cytochrome b561 bacterial/Ni-hydrogenase" evidence="14">
    <location>
        <begin position="18"/>
        <end position="186"/>
    </location>
</feature>
<feature type="transmembrane region" description="Helical" evidence="13">
    <location>
        <begin position="99"/>
        <end position="120"/>
    </location>
</feature>
<dbReference type="GO" id="GO:0005886">
    <property type="term" value="C:plasma membrane"/>
    <property type="evidence" value="ECO:0007669"/>
    <property type="project" value="UniProtKB-SubCell"/>
</dbReference>
<dbReference type="PANTHER" id="PTHR30529">
    <property type="entry name" value="CYTOCHROME B561"/>
    <property type="match status" value="1"/>
</dbReference>
<organism evidence="15 16">
    <name type="scientific">Paracoccus alcaliphilus</name>
    <dbReference type="NCBI Taxonomy" id="34002"/>
    <lineage>
        <taxon>Bacteria</taxon>
        <taxon>Pseudomonadati</taxon>
        <taxon>Pseudomonadota</taxon>
        <taxon>Alphaproteobacteria</taxon>
        <taxon>Rhodobacterales</taxon>
        <taxon>Paracoccaceae</taxon>
        <taxon>Paracoccus</taxon>
    </lineage>
</organism>
<evidence type="ECO:0000256" key="3">
    <source>
        <dbReference type="ARBA" id="ARBA00022448"/>
    </source>
</evidence>
<feature type="transmembrane region" description="Helical" evidence="13">
    <location>
        <begin position="59"/>
        <end position="78"/>
    </location>
</feature>
<dbReference type="GO" id="GO:0022904">
    <property type="term" value="P:respiratory electron transport chain"/>
    <property type="evidence" value="ECO:0007669"/>
    <property type="project" value="InterPro"/>
</dbReference>
<keyword evidence="3" id="KW-0813">Transport</keyword>
<evidence type="ECO:0000256" key="9">
    <source>
        <dbReference type="ARBA" id="ARBA00022989"/>
    </source>
</evidence>
<evidence type="ECO:0000313" key="16">
    <source>
        <dbReference type="Proteomes" id="UP000199054"/>
    </source>
</evidence>
<keyword evidence="9 13" id="KW-1133">Transmembrane helix</keyword>
<evidence type="ECO:0000256" key="12">
    <source>
        <dbReference type="ARBA" id="ARBA00037975"/>
    </source>
</evidence>
<dbReference type="GO" id="GO:0046872">
    <property type="term" value="F:metal ion binding"/>
    <property type="evidence" value="ECO:0007669"/>
    <property type="project" value="UniProtKB-KW"/>
</dbReference>
<keyword evidence="5" id="KW-0349">Heme</keyword>
<evidence type="ECO:0000256" key="8">
    <source>
        <dbReference type="ARBA" id="ARBA00022982"/>
    </source>
</evidence>
<evidence type="ECO:0000256" key="6">
    <source>
        <dbReference type="ARBA" id="ARBA00022692"/>
    </source>
</evidence>
<dbReference type="Proteomes" id="UP000199054">
    <property type="component" value="Unassembled WGS sequence"/>
</dbReference>
<dbReference type="RefSeq" id="WP_090613337.1">
    <property type="nucleotide sequence ID" value="NZ_CP067126.1"/>
</dbReference>
<keyword evidence="11 13" id="KW-0472">Membrane</keyword>
<dbReference type="OrthoDB" id="7280471at2"/>
<name>A0A1H8JY47_9RHOB</name>
<keyword evidence="10" id="KW-0408">Iron</keyword>
<protein>
    <submittedName>
        <fullName evidence="15">Cytochrome b561</fullName>
    </submittedName>
</protein>
<reference evidence="15 16" key="1">
    <citation type="submission" date="2016-10" db="EMBL/GenBank/DDBJ databases">
        <authorList>
            <person name="de Groot N.N."/>
        </authorList>
    </citation>
    <scope>NUCLEOTIDE SEQUENCE [LARGE SCALE GENOMIC DNA]</scope>
    <source>
        <strain evidence="15 16">DSM 8512</strain>
    </source>
</reference>
<proteinExistence type="inferred from homology"/>
<dbReference type="EMBL" id="FODE01000019">
    <property type="protein sequence ID" value="SEN85674.1"/>
    <property type="molecule type" value="Genomic_DNA"/>
</dbReference>
<keyword evidence="4" id="KW-1003">Cell membrane</keyword>
<evidence type="ECO:0000256" key="10">
    <source>
        <dbReference type="ARBA" id="ARBA00023004"/>
    </source>
</evidence>
<evidence type="ECO:0000256" key="1">
    <source>
        <dbReference type="ARBA" id="ARBA00001970"/>
    </source>
</evidence>
<evidence type="ECO:0000256" key="2">
    <source>
        <dbReference type="ARBA" id="ARBA00004651"/>
    </source>
</evidence>
<comment type="similarity">
    <text evidence="12">Belongs to the cytochrome b561 family.</text>
</comment>
<dbReference type="InterPro" id="IPR016174">
    <property type="entry name" value="Di-haem_cyt_TM"/>
</dbReference>
<dbReference type="InterPro" id="IPR011577">
    <property type="entry name" value="Cyt_b561_bac/Ni-Hgenase"/>
</dbReference>